<organism evidence="1">
    <name type="scientific">Siphoviridae sp. ctVii20</name>
    <dbReference type="NCBI Taxonomy" id="2825533"/>
    <lineage>
        <taxon>Viruses</taxon>
        <taxon>Duplodnaviria</taxon>
        <taxon>Heunggongvirae</taxon>
        <taxon>Uroviricota</taxon>
        <taxon>Caudoviricetes</taxon>
    </lineage>
</organism>
<evidence type="ECO:0000313" key="1">
    <source>
        <dbReference type="EMBL" id="DAE16806.1"/>
    </source>
</evidence>
<sequence length="348" mass="39202">MATVAAEINADVSLLVISQGAIDFDCVRNVRKSAIKNADTTLHIPYTFHAVNPSEISIGIQKGALTDTFEMTTPLDLPLESSIQGKLLDFAYQFLVYESSASGLMHKITGMYDIDKLLYTPFTYTVPLYFNHTYTAKEHAKQVAHILGKNLKIDIDDFVPENNYAGMGATVQNIIGGLFGWMSNLPQRWINVFLRGDTLYIIQRGHEPHTIDISNTKHSRPMVDRKLMRSVWSGEGTRKVHSRKGIEPMPFDGTIRFGEAECTYRGGLLVHEVMQTSEGNVVTSYDYDYDDYLKSKTMTTKESTVTTTYEYAYIGNDRYLATETEVTTSNSNPTDTSTTVTQHVYIYR</sequence>
<accession>A0A8S5QBX8</accession>
<proteinExistence type="predicted"/>
<reference evidence="1" key="1">
    <citation type="journal article" date="2021" name="Proc. Natl. Acad. Sci. U.S.A.">
        <title>A Catalog of Tens of Thousands of Viruses from Human Metagenomes Reveals Hidden Associations with Chronic Diseases.</title>
        <authorList>
            <person name="Tisza M.J."/>
            <person name="Buck C.B."/>
        </authorList>
    </citation>
    <scope>NUCLEOTIDE SEQUENCE</scope>
    <source>
        <strain evidence="1">CtVii20</strain>
    </source>
</reference>
<name>A0A8S5QBX8_9CAUD</name>
<protein>
    <submittedName>
        <fullName evidence="1">Uncharacterized protein</fullName>
    </submittedName>
</protein>
<dbReference type="EMBL" id="BK015631">
    <property type="protein sequence ID" value="DAE16806.1"/>
    <property type="molecule type" value="Genomic_DNA"/>
</dbReference>